<dbReference type="InterPro" id="IPR025436">
    <property type="entry name" value="DUF4179"/>
</dbReference>
<name>A0A1V4HBM2_9BACL</name>
<keyword evidence="1" id="KW-0812">Transmembrane</keyword>
<sequence length="257" mass="28659">MSKQNVNEALTRYMDEIQVPEELDQRIRQNFIQHYTQKENSQMKLKKKILAFSVAAAILIPTAAYAINNSYFSQSNVNLNGLVDNQVKQAAAKGLTVPLDYKISDQGVTIHFTELYTEDSKVLLHYRVEKADGTLVAYEFDTQGLNIRTDGKENGQQTTNPTYTVPGQEGFNMLNFFGTPNADNLPFYLTDSKGNKLDTGIADNGEPEGLIAFMTVGHKLPQEMMLQINVNRIGGTKGSWKGQLQINQLKSSTPSTK</sequence>
<dbReference type="RefSeq" id="WP_079418267.1">
    <property type="nucleotide sequence ID" value="NZ_MBTG01000037.1"/>
</dbReference>
<proteinExistence type="predicted"/>
<dbReference type="Proteomes" id="UP000190626">
    <property type="component" value="Unassembled WGS sequence"/>
</dbReference>
<organism evidence="3 4">
    <name type="scientific">Paenibacillus ferrarius</name>
    <dbReference type="NCBI Taxonomy" id="1469647"/>
    <lineage>
        <taxon>Bacteria</taxon>
        <taxon>Bacillati</taxon>
        <taxon>Bacillota</taxon>
        <taxon>Bacilli</taxon>
        <taxon>Bacillales</taxon>
        <taxon>Paenibacillaceae</taxon>
        <taxon>Paenibacillus</taxon>
    </lineage>
</organism>
<dbReference type="EMBL" id="MBTG01000037">
    <property type="protein sequence ID" value="OPH49684.1"/>
    <property type="molecule type" value="Genomic_DNA"/>
</dbReference>
<keyword evidence="4" id="KW-1185">Reference proteome</keyword>
<evidence type="ECO:0000313" key="4">
    <source>
        <dbReference type="Proteomes" id="UP000190626"/>
    </source>
</evidence>
<dbReference type="STRING" id="1469647.BC351_36855"/>
<dbReference type="OrthoDB" id="2563989at2"/>
<dbReference type="Gene3D" id="2.60.40.1630">
    <property type="entry name" value="bacillus anthracis domain"/>
    <property type="match status" value="1"/>
</dbReference>
<gene>
    <name evidence="3" type="ORF">BC351_36855</name>
</gene>
<comment type="caution">
    <text evidence="3">The sequence shown here is derived from an EMBL/GenBank/DDBJ whole genome shotgun (WGS) entry which is preliminary data.</text>
</comment>
<evidence type="ECO:0000313" key="3">
    <source>
        <dbReference type="EMBL" id="OPH49684.1"/>
    </source>
</evidence>
<keyword evidence="1" id="KW-0472">Membrane</keyword>
<keyword evidence="1" id="KW-1133">Transmembrane helix</keyword>
<dbReference type="AlphaFoldDB" id="A0A1V4HBM2"/>
<feature type="transmembrane region" description="Helical" evidence="1">
    <location>
        <begin position="49"/>
        <end position="67"/>
    </location>
</feature>
<feature type="domain" description="DUF4179" evidence="2">
    <location>
        <begin position="45"/>
        <end position="129"/>
    </location>
</feature>
<reference evidence="4" key="1">
    <citation type="submission" date="2016-07" db="EMBL/GenBank/DDBJ databases">
        <authorList>
            <person name="Florea S."/>
            <person name="Webb J.S."/>
            <person name="Jaromczyk J."/>
            <person name="Schardl C.L."/>
        </authorList>
    </citation>
    <scope>NUCLEOTIDE SEQUENCE [LARGE SCALE GENOMIC DNA]</scope>
    <source>
        <strain evidence="4">CY1</strain>
    </source>
</reference>
<dbReference type="Pfam" id="PF13786">
    <property type="entry name" value="DUF4179"/>
    <property type="match status" value="1"/>
</dbReference>
<evidence type="ECO:0000256" key="1">
    <source>
        <dbReference type="SAM" id="Phobius"/>
    </source>
</evidence>
<protein>
    <recommendedName>
        <fullName evidence="2">DUF4179 domain-containing protein</fullName>
    </recommendedName>
</protein>
<evidence type="ECO:0000259" key="2">
    <source>
        <dbReference type="Pfam" id="PF13786"/>
    </source>
</evidence>
<accession>A0A1V4HBM2</accession>